<dbReference type="AlphaFoldDB" id="A0A4Q7VJT2"/>
<dbReference type="EMBL" id="SHKN01000001">
    <property type="protein sequence ID" value="RZT96443.1"/>
    <property type="molecule type" value="Genomic_DNA"/>
</dbReference>
<accession>A0A4Q7VJT2</accession>
<organism evidence="1 2">
    <name type="scientific">Ancylomarina subtilis</name>
    <dbReference type="NCBI Taxonomy" id="1639035"/>
    <lineage>
        <taxon>Bacteria</taxon>
        <taxon>Pseudomonadati</taxon>
        <taxon>Bacteroidota</taxon>
        <taxon>Bacteroidia</taxon>
        <taxon>Marinilabiliales</taxon>
        <taxon>Marinifilaceae</taxon>
        <taxon>Ancylomarina</taxon>
    </lineage>
</organism>
<reference evidence="1 2" key="1">
    <citation type="submission" date="2019-02" db="EMBL/GenBank/DDBJ databases">
        <title>Genomic Encyclopedia of Type Strains, Phase IV (KMG-IV): sequencing the most valuable type-strain genomes for metagenomic binning, comparative biology and taxonomic classification.</title>
        <authorList>
            <person name="Goeker M."/>
        </authorList>
    </citation>
    <scope>NUCLEOTIDE SEQUENCE [LARGE SCALE GENOMIC DNA]</scope>
    <source>
        <strain evidence="1 2">DSM 28825</strain>
    </source>
</reference>
<gene>
    <name evidence="1" type="ORF">EV201_1081</name>
</gene>
<dbReference type="Proteomes" id="UP000293562">
    <property type="component" value="Unassembled WGS sequence"/>
</dbReference>
<dbReference type="Pfam" id="PF12636">
    <property type="entry name" value="DUF3781"/>
    <property type="match status" value="1"/>
</dbReference>
<evidence type="ECO:0000313" key="1">
    <source>
        <dbReference type="EMBL" id="RZT96443.1"/>
    </source>
</evidence>
<protein>
    <submittedName>
        <fullName evidence="1">Uncharacterized protein DUF3781</fullName>
    </submittedName>
</protein>
<dbReference type="RefSeq" id="WP_130306320.1">
    <property type="nucleotide sequence ID" value="NZ_SHKN01000001.1"/>
</dbReference>
<name>A0A4Q7VJT2_9BACT</name>
<keyword evidence="2" id="KW-1185">Reference proteome</keyword>
<proteinExistence type="predicted"/>
<dbReference type="OrthoDB" id="1093942at2"/>
<evidence type="ECO:0000313" key="2">
    <source>
        <dbReference type="Proteomes" id="UP000293562"/>
    </source>
</evidence>
<dbReference type="InterPro" id="IPR024229">
    <property type="entry name" value="DUF3781"/>
</dbReference>
<sequence length="86" mass="10158">MTASKQKIIENLCYTELVYGRVNKKLATDFSKEQIETFIAKILKETHYKFFTKTGKNYYVINAENNIRLTINSNTYRVITVDRIKK</sequence>
<comment type="caution">
    <text evidence="1">The sequence shown here is derived from an EMBL/GenBank/DDBJ whole genome shotgun (WGS) entry which is preliminary data.</text>
</comment>